<dbReference type="SUPFAM" id="SSF48310">
    <property type="entry name" value="Aldehyde ferredoxin oxidoreductase, C-terminal domains"/>
    <property type="match status" value="1"/>
</dbReference>
<dbReference type="Proteomes" id="UP000326170">
    <property type="component" value="Plasmid unnamed2"/>
</dbReference>
<dbReference type="Pfam" id="PF02730">
    <property type="entry name" value="AFOR_N"/>
    <property type="match status" value="1"/>
</dbReference>
<keyword evidence="6" id="KW-0408">Iron</keyword>
<keyword evidence="3" id="KW-0004">4Fe-4S</keyword>
<evidence type="ECO:0000256" key="5">
    <source>
        <dbReference type="ARBA" id="ARBA00023002"/>
    </source>
</evidence>
<dbReference type="OrthoDB" id="30771at2157"/>
<evidence type="ECO:0000256" key="1">
    <source>
        <dbReference type="ARBA" id="ARBA00001966"/>
    </source>
</evidence>
<geneLocation type="plasmid" evidence="10 11">
    <name>unnamed2</name>
</geneLocation>
<dbReference type="EMBL" id="CP045490">
    <property type="protein sequence ID" value="QFU84798.1"/>
    <property type="molecule type" value="Genomic_DNA"/>
</dbReference>
<dbReference type="SUPFAM" id="SSF56228">
    <property type="entry name" value="Aldehyde ferredoxin oxidoreductase, N-terminal domain"/>
    <property type="match status" value="1"/>
</dbReference>
<comment type="cofactor">
    <cofactor evidence="8">
        <name>tungstopterin</name>
        <dbReference type="ChEBI" id="CHEBI:30402"/>
    </cofactor>
</comment>
<sequence length="558" mass="60847">MLHAEGPLLTVDVSTQTSEQTAIDTVLERFIGGRGVGTALAHERLPFDADPFGPENSLFFTTGPMQASTMSFTGRMNCTGISPQTDRLLSSNAGGFMSRNFAATGNAAVEITGQSDELLFVHVTDEGVEFEAVPELEGATVPEVTTYIDETHGLSSEHVACIGPAGERRVRFASIMTTESRAFGRGGLGAVLGAKNVKAITFDGDSAPDIEVPPIQMDVHRDAATSDHIMKRQGTTSVTDLANEVEALPTRYFSELSFEGVEGINGDAVEDRKYTRGTCSACAFACKLPTKDDERGVETEGPEYETVMSFGSNCAVDDIVDVMQSNELCDRYGMDTITCGNVVAAYLASEDEFGNVELIHDLVADIAHRDGVGDRLAEGIERFHEDLEVENWTVKGLDFAAHDGRTLHGQGLSYAVANRGADHMFSTMYAWEYPLVDADDALEPTGLEGKPAVVIEQENARALEDCGIVCRFSRSFMTPDRFEGLFDAEYESLLEIGLRVVTLERHFNSRRGFDRDDDSLPYDLPAFEDALDEYYDRRGWERDGTVTTSHATGMLADD</sequence>
<dbReference type="InterPro" id="IPR036021">
    <property type="entry name" value="Tungsten_al_ferr_oxy-like_C"/>
</dbReference>
<dbReference type="GO" id="GO:0051539">
    <property type="term" value="F:4 iron, 4 sulfur cluster binding"/>
    <property type="evidence" value="ECO:0007669"/>
    <property type="project" value="UniProtKB-KW"/>
</dbReference>
<evidence type="ECO:0000256" key="7">
    <source>
        <dbReference type="ARBA" id="ARBA00023014"/>
    </source>
</evidence>
<dbReference type="InterPro" id="IPR013984">
    <property type="entry name" value="Ald_Fedxn_OxRdtase_dom2"/>
</dbReference>
<evidence type="ECO:0000256" key="3">
    <source>
        <dbReference type="ARBA" id="ARBA00022485"/>
    </source>
</evidence>
<dbReference type="InterPro" id="IPR051919">
    <property type="entry name" value="W-dependent_AOR"/>
</dbReference>
<dbReference type="GO" id="GO:0009055">
    <property type="term" value="F:electron transfer activity"/>
    <property type="evidence" value="ECO:0007669"/>
    <property type="project" value="InterPro"/>
</dbReference>
<dbReference type="GeneID" id="42303353"/>
<accession>A0A5P9P9K2</accession>
<evidence type="ECO:0000313" key="10">
    <source>
        <dbReference type="EMBL" id="QFU84798.1"/>
    </source>
</evidence>
<evidence type="ECO:0000313" key="11">
    <source>
        <dbReference type="Proteomes" id="UP000326170"/>
    </source>
</evidence>
<comment type="cofactor">
    <cofactor evidence="1">
        <name>[4Fe-4S] cluster</name>
        <dbReference type="ChEBI" id="CHEBI:49883"/>
    </cofactor>
</comment>
<reference evidence="10 11" key="1">
    <citation type="journal article" date="2007" name="Int. J. Syst. Evol. Microbiol.">
        <title>Natronorubrum sulfidifaciens sp. nov., an extremely haloalkaliphilic archaeon isolated from Aiding salt lake in Xin-Jiang, China.</title>
        <authorList>
            <person name="Cui H.L."/>
            <person name="Tohty D."/>
            <person name="Liu H.C."/>
            <person name="Liu S.J."/>
            <person name="Oren A."/>
            <person name="Zhou P.J."/>
        </authorList>
    </citation>
    <scope>NUCLEOTIDE SEQUENCE [LARGE SCALE GENOMIC DNA]</scope>
    <source>
        <strain evidence="10 11">7-3</strain>
        <plasmid evidence="10">unnamed2</plasmid>
    </source>
</reference>
<dbReference type="InterPro" id="IPR013983">
    <property type="entry name" value="Ald_Fedxn_OxRdtase_N"/>
</dbReference>
<dbReference type="AlphaFoldDB" id="A0A5P9P9K2"/>
<evidence type="ECO:0000256" key="2">
    <source>
        <dbReference type="ARBA" id="ARBA00011032"/>
    </source>
</evidence>
<dbReference type="RefSeq" id="WP_152944357.1">
    <property type="nucleotide sequence ID" value="NZ_CP045490.1"/>
</dbReference>
<dbReference type="InterPro" id="IPR013985">
    <property type="entry name" value="Ald_Fedxn_OxRdtase_dom3"/>
</dbReference>
<proteinExistence type="inferred from homology"/>
<dbReference type="InterPro" id="IPR036503">
    <property type="entry name" value="Ald_Fedxn_OxRdtase_N_sf"/>
</dbReference>
<dbReference type="PANTHER" id="PTHR30038:SF7">
    <property type="entry name" value="TUNGSTEN-CONTAINING GLYCERALDEHYDE-3-PHOSPHATE:FERREDOXIN OXIDOREDUCTASE"/>
    <property type="match status" value="1"/>
</dbReference>
<dbReference type="PANTHER" id="PTHR30038">
    <property type="entry name" value="ALDEHYDE FERREDOXIN OXIDOREDUCTASE"/>
    <property type="match status" value="1"/>
</dbReference>
<protein>
    <submittedName>
        <fullName evidence="10">Aldehyde ferredoxin oxidoreductase</fullName>
    </submittedName>
</protein>
<evidence type="ECO:0000256" key="8">
    <source>
        <dbReference type="ARBA" id="ARBA00049934"/>
    </source>
</evidence>
<evidence type="ECO:0000256" key="4">
    <source>
        <dbReference type="ARBA" id="ARBA00022723"/>
    </source>
</evidence>
<name>A0A5P9P9K2_9EURY</name>
<evidence type="ECO:0000256" key="6">
    <source>
        <dbReference type="ARBA" id="ARBA00023004"/>
    </source>
</evidence>
<organism evidence="10 11">
    <name type="scientific">Natronorubrum aibiense</name>
    <dbReference type="NCBI Taxonomy" id="348826"/>
    <lineage>
        <taxon>Archaea</taxon>
        <taxon>Methanobacteriati</taxon>
        <taxon>Methanobacteriota</taxon>
        <taxon>Stenosarchaea group</taxon>
        <taxon>Halobacteria</taxon>
        <taxon>Halobacteriales</taxon>
        <taxon>Natrialbaceae</taxon>
        <taxon>Natronorubrum</taxon>
    </lineage>
</organism>
<dbReference type="Gene3D" id="1.10.599.10">
    <property type="entry name" value="Aldehyde Ferredoxin Oxidoreductase Protein, subunit A, domain 3"/>
    <property type="match status" value="1"/>
</dbReference>
<gene>
    <name evidence="10" type="ORF">GCU68_20050</name>
</gene>
<dbReference type="InterPro" id="IPR001203">
    <property type="entry name" value="OxRdtase_Ald_Fedxn_C"/>
</dbReference>
<keyword evidence="11" id="KW-1185">Reference proteome</keyword>
<keyword evidence="5" id="KW-0560">Oxidoreductase</keyword>
<dbReference type="SMART" id="SM00790">
    <property type="entry name" value="AFOR_N"/>
    <property type="match status" value="1"/>
</dbReference>
<keyword evidence="7" id="KW-0411">Iron-sulfur</keyword>
<dbReference type="Gene3D" id="3.60.9.10">
    <property type="entry name" value="Aldehyde ferredoxin oxidoreductase, N-terminal domain"/>
    <property type="match status" value="1"/>
</dbReference>
<dbReference type="GO" id="GO:0016625">
    <property type="term" value="F:oxidoreductase activity, acting on the aldehyde or oxo group of donors, iron-sulfur protein as acceptor"/>
    <property type="evidence" value="ECO:0007669"/>
    <property type="project" value="InterPro"/>
</dbReference>
<keyword evidence="4" id="KW-0479">Metal-binding</keyword>
<comment type="similarity">
    <text evidence="2">Belongs to the AOR/FOR family.</text>
</comment>
<feature type="domain" description="Aldehyde ferredoxin oxidoreductase N-terminal" evidence="9">
    <location>
        <begin position="6"/>
        <end position="206"/>
    </location>
</feature>
<dbReference type="Pfam" id="PF01314">
    <property type="entry name" value="AFOR_C"/>
    <property type="match status" value="1"/>
</dbReference>
<dbReference type="GO" id="GO:0046872">
    <property type="term" value="F:metal ion binding"/>
    <property type="evidence" value="ECO:0007669"/>
    <property type="project" value="UniProtKB-KW"/>
</dbReference>
<evidence type="ECO:0000259" key="9">
    <source>
        <dbReference type="SMART" id="SM00790"/>
    </source>
</evidence>
<dbReference type="KEGG" id="nas:GCU68_20050"/>
<dbReference type="Gene3D" id="1.10.569.10">
    <property type="entry name" value="Aldehyde Ferredoxin Oxidoreductase Protein, subunit A, domain 2"/>
    <property type="match status" value="1"/>
</dbReference>
<keyword evidence="10" id="KW-0614">Plasmid</keyword>